<dbReference type="AlphaFoldDB" id="A0A7H9AZD3"/>
<sequence>MSFNNGFTRRSGSRSAIQATIASANVQSEHGYGYDVDSIEAFDDVRVLNNPDTESYGISTSEESRNGAVVYELRSEEFAILSTESSSSSEINQPTTENLLVCSVPSSNSQRIDEWCMNNELDDFGEHQKHALTSLRVQDVIQSWGVDQAPNKSFGRDLQAEYQLKGDPYENYASKMLQELNGDQLFKVKQLTKELLPLLRNSRRSHSVFTHRFRNIPSVFSQRDLILTFSLQYNESESSSTTFLDKFSSVSLDDGISISSQGNSSWLGWTLVPRFTDNELS</sequence>
<organism evidence="1 2">
    <name type="scientific">Zygotorulaspora mrakii</name>
    <name type="common">Zygosaccharomyces mrakii</name>
    <dbReference type="NCBI Taxonomy" id="42260"/>
    <lineage>
        <taxon>Eukaryota</taxon>
        <taxon>Fungi</taxon>
        <taxon>Dikarya</taxon>
        <taxon>Ascomycota</taxon>
        <taxon>Saccharomycotina</taxon>
        <taxon>Saccharomycetes</taxon>
        <taxon>Saccharomycetales</taxon>
        <taxon>Saccharomycetaceae</taxon>
        <taxon>Zygotorulaspora</taxon>
    </lineage>
</organism>
<name>A0A7H9AZD3_ZYGMR</name>
<dbReference type="GeneID" id="59235199"/>
<dbReference type="EMBL" id="CP058605">
    <property type="protein sequence ID" value="QLG71537.1"/>
    <property type="molecule type" value="Genomic_DNA"/>
</dbReference>
<keyword evidence="2" id="KW-1185">Reference proteome</keyword>
<proteinExistence type="predicted"/>
<dbReference type="Proteomes" id="UP000509704">
    <property type="component" value="Chromosome 2"/>
</dbReference>
<evidence type="ECO:0000313" key="1">
    <source>
        <dbReference type="EMBL" id="QLG71537.1"/>
    </source>
</evidence>
<dbReference type="OrthoDB" id="4066250at2759"/>
<accession>A0A7H9AZD3</accession>
<reference evidence="1 2" key="1">
    <citation type="submission" date="2020-07" db="EMBL/GenBank/DDBJ databases">
        <title>The yeast mating-type switching endonuclease HO is a domesticated member of an unorthodox homing genetic element family.</title>
        <authorList>
            <person name="Coughlan A.Y."/>
            <person name="Lombardi L."/>
            <person name="Braun-Galleani S."/>
            <person name="Martos A.R."/>
            <person name="Galeote V."/>
            <person name="Bigey F."/>
            <person name="Dequin S."/>
            <person name="Byrne K.P."/>
            <person name="Wolfe K.H."/>
        </authorList>
    </citation>
    <scope>NUCLEOTIDE SEQUENCE [LARGE SCALE GENOMIC DNA]</scope>
    <source>
        <strain evidence="1 2">NRRL Y-6702</strain>
    </source>
</reference>
<gene>
    <name evidence="1" type="ORF">HG535_0B05810</name>
</gene>
<protein>
    <submittedName>
        <fullName evidence="1">Uncharacterized protein</fullName>
    </submittedName>
</protein>
<evidence type="ECO:0000313" key="2">
    <source>
        <dbReference type="Proteomes" id="UP000509704"/>
    </source>
</evidence>
<dbReference type="KEGG" id="zmk:HG535_0B05810"/>
<dbReference type="RefSeq" id="XP_037143265.1">
    <property type="nucleotide sequence ID" value="XM_037287370.1"/>
</dbReference>